<feature type="compositionally biased region" description="Polar residues" evidence="1">
    <location>
        <begin position="59"/>
        <end position="68"/>
    </location>
</feature>
<organism evidence="2 3">
    <name type="scientific">Phytophthora sojae (strain P6497)</name>
    <name type="common">Soybean stem and root rot agent</name>
    <name type="synonym">Phytophthora megasperma f. sp. glycines</name>
    <dbReference type="NCBI Taxonomy" id="1094619"/>
    <lineage>
        <taxon>Eukaryota</taxon>
        <taxon>Sar</taxon>
        <taxon>Stramenopiles</taxon>
        <taxon>Oomycota</taxon>
        <taxon>Peronosporomycetes</taxon>
        <taxon>Peronosporales</taxon>
        <taxon>Peronosporaceae</taxon>
        <taxon>Phytophthora</taxon>
    </lineage>
</organism>
<dbReference type="AlphaFoldDB" id="G4Z9M4"/>
<protein>
    <submittedName>
        <fullName evidence="2">Uncharacterized protein</fullName>
    </submittedName>
</protein>
<sequence length="68" mass="7456">MPLLRMTSSILKATVDTPTALNAVAKSLSATLAASIHPHQQRRPKEQLTDRRVPEPTRSVPTKSTVRP</sequence>
<proteinExistence type="predicted"/>
<dbReference type="KEGG" id="psoj:PHYSODRAFT_285239"/>
<gene>
    <name evidence="2" type="ORF">PHYSODRAFT_285239</name>
</gene>
<dbReference type="EMBL" id="JH159153">
    <property type="protein sequence ID" value="EGZ19138.1"/>
    <property type="molecule type" value="Genomic_DNA"/>
</dbReference>
<evidence type="ECO:0000313" key="3">
    <source>
        <dbReference type="Proteomes" id="UP000002640"/>
    </source>
</evidence>
<accession>G4Z9M4</accession>
<feature type="compositionally biased region" description="Basic and acidic residues" evidence="1">
    <location>
        <begin position="43"/>
        <end position="55"/>
    </location>
</feature>
<name>G4Z9M4_PHYSP</name>
<dbReference type="Proteomes" id="UP000002640">
    <property type="component" value="Unassembled WGS sequence"/>
</dbReference>
<dbReference type="RefSeq" id="XP_009521855.1">
    <property type="nucleotide sequence ID" value="XM_009523560.1"/>
</dbReference>
<dbReference type="InParanoid" id="G4Z9M4"/>
<feature type="region of interest" description="Disordered" evidence="1">
    <location>
        <begin position="34"/>
        <end position="68"/>
    </location>
</feature>
<reference evidence="2 3" key="1">
    <citation type="journal article" date="2006" name="Science">
        <title>Phytophthora genome sequences uncover evolutionary origins and mechanisms of pathogenesis.</title>
        <authorList>
            <person name="Tyler B.M."/>
            <person name="Tripathy S."/>
            <person name="Zhang X."/>
            <person name="Dehal P."/>
            <person name="Jiang R.H."/>
            <person name="Aerts A."/>
            <person name="Arredondo F.D."/>
            <person name="Baxter L."/>
            <person name="Bensasson D."/>
            <person name="Beynon J.L."/>
            <person name="Chapman J."/>
            <person name="Damasceno C.M."/>
            <person name="Dorrance A.E."/>
            <person name="Dou D."/>
            <person name="Dickerman A.W."/>
            <person name="Dubchak I.L."/>
            <person name="Garbelotto M."/>
            <person name="Gijzen M."/>
            <person name="Gordon S.G."/>
            <person name="Govers F."/>
            <person name="Grunwald N.J."/>
            <person name="Huang W."/>
            <person name="Ivors K.L."/>
            <person name="Jones R.W."/>
            <person name="Kamoun S."/>
            <person name="Krampis K."/>
            <person name="Lamour K.H."/>
            <person name="Lee M.K."/>
            <person name="McDonald W.H."/>
            <person name="Medina M."/>
            <person name="Meijer H.J."/>
            <person name="Nordberg E.K."/>
            <person name="Maclean D.J."/>
            <person name="Ospina-Giraldo M.D."/>
            <person name="Morris P.F."/>
            <person name="Phuntumart V."/>
            <person name="Putnam N.H."/>
            <person name="Rash S."/>
            <person name="Rose J.K."/>
            <person name="Sakihama Y."/>
            <person name="Salamov A.A."/>
            <person name="Savidor A."/>
            <person name="Scheuring C.F."/>
            <person name="Smith B.M."/>
            <person name="Sobral B.W."/>
            <person name="Terry A."/>
            <person name="Torto-Alalibo T.A."/>
            <person name="Win J."/>
            <person name="Xu Z."/>
            <person name="Zhang H."/>
            <person name="Grigoriev I.V."/>
            <person name="Rokhsar D.S."/>
            <person name="Boore J.L."/>
        </authorList>
    </citation>
    <scope>NUCLEOTIDE SEQUENCE [LARGE SCALE GENOMIC DNA]</scope>
    <source>
        <strain evidence="2 3">P6497</strain>
    </source>
</reference>
<dbReference type="GeneID" id="20639980"/>
<evidence type="ECO:0000313" key="2">
    <source>
        <dbReference type="EMBL" id="EGZ19138.1"/>
    </source>
</evidence>
<keyword evidence="3" id="KW-1185">Reference proteome</keyword>
<evidence type="ECO:0000256" key="1">
    <source>
        <dbReference type="SAM" id="MobiDB-lite"/>
    </source>
</evidence>